<reference evidence="2" key="1">
    <citation type="submission" date="2014-08" db="EMBL/GenBank/DDBJ databases">
        <authorList>
            <person name="Sharma Rahul"/>
            <person name="Thines Marco"/>
        </authorList>
    </citation>
    <scope>NUCLEOTIDE SEQUENCE</scope>
</reference>
<name>A0A0F7STW8_PHARH</name>
<sequence length="80" mass="8898">MADRSRAIRKSEIHPIRSDSPDVNATERVLDVEQHIMSGIGAIPSMEGSHVTLEKNTLIVERPLSLASAYVIDLDIRIVY</sequence>
<dbReference type="AlphaFoldDB" id="A0A0F7STW8"/>
<dbReference type="EMBL" id="LN483142">
    <property type="protein sequence ID" value="CED83428.1"/>
    <property type="molecule type" value="Genomic_DNA"/>
</dbReference>
<protein>
    <submittedName>
        <fullName evidence="2">Uncharacterized protein</fullName>
    </submittedName>
</protein>
<organism evidence="2">
    <name type="scientific">Phaffia rhodozyma</name>
    <name type="common">Yeast</name>
    <name type="synonym">Xanthophyllomyces dendrorhous</name>
    <dbReference type="NCBI Taxonomy" id="264483"/>
    <lineage>
        <taxon>Eukaryota</taxon>
        <taxon>Fungi</taxon>
        <taxon>Dikarya</taxon>
        <taxon>Basidiomycota</taxon>
        <taxon>Agaricomycotina</taxon>
        <taxon>Tremellomycetes</taxon>
        <taxon>Cystofilobasidiales</taxon>
        <taxon>Mrakiaceae</taxon>
        <taxon>Phaffia</taxon>
    </lineage>
</organism>
<accession>A0A0F7STW8</accession>
<evidence type="ECO:0000313" key="2">
    <source>
        <dbReference type="EMBL" id="CED83428.1"/>
    </source>
</evidence>
<evidence type="ECO:0000256" key="1">
    <source>
        <dbReference type="SAM" id="MobiDB-lite"/>
    </source>
</evidence>
<feature type="region of interest" description="Disordered" evidence="1">
    <location>
        <begin position="1"/>
        <end position="24"/>
    </location>
</feature>
<proteinExistence type="predicted"/>
<feature type="compositionally biased region" description="Basic and acidic residues" evidence="1">
    <location>
        <begin position="1"/>
        <end position="20"/>
    </location>
</feature>